<name>A0A7W7CDC5_9PSEU</name>
<dbReference type="PROSITE" id="PS51318">
    <property type="entry name" value="TAT"/>
    <property type="match status" value="1"/>
</dbReference>
<feature type="signal peptide" evidence="3">
    <location>
        <begin position="1"/>
        <end position="28"/>
    </location>
</feature>
<dbReference type="RefSeq" id="WP_185004856.1">
    <property type="nucleotide sequence ID" value="NZ_BAAAUI010000046.1"/>
</dbReference>
<evidence type="ECO:0000256" key="1">
    <source>
        <dbReference type="ARBA" id="ARBA00005964"/>
    </source>
</evidence>
<evidence type="ECO:0000256" key="2">
    <source>
        <dbReference type="ARBA" id="ARBA00022801"/>
    </source>
</evidence>
<dbReference type="Gene3D" id="3.40.50.1820">
    <property type="entry name" value="alpha/beta hydrolase"/>
    <property type="match status" value="1"/>
</dbReference>
<dbReference type="InterPro" id="IPR050309">
    <property type="entry name" value="Type-B_Carboxylest/Lipase"/>
</dbReference>
<protein>
    <recommendedName>
        <fullName evidence="3">Carboxylic ester hydrolase</fullName>
        <ecNumber evidence="3">3.1.1.-</ecNumber>
    </recommendedName>
</protein>
<dbReference type="PROSITE" id="PS00122">
    <property type="entry name" value="CARBOXYLESTERASE_B_1"/>
    <property type="match status" value="1"/>
</dbReference>
<feature type="domain" description="Carboxylesterase type B" evidence="4">
    <location>
        <begin position="34"/>
        <end position="488"/>
    </location>
</feature>
<sequence>MAELNRRMALGLAGGAMLTAAVPGVAAAADTDVVASTPLGRLRGTRAGEITVWRGIRYAEAPTGEHRFTAPRPVQPWSGIKDATEFGAAALQLAGPPRPPGPQSEDCLFLNVYSRGTRGRRPVVVWIHGGAFTSGAGSDYDGTVFAERNDIVLVTINYRLHAFGYLHLSGRPGSGNAALLDQIEALRWIRRCINGFGGDPRNVTVMGESAGAMSIGSLLGAPAATGLFRRAVLQSGGARPHFTPEQAQRTTDYVLKQLGIPGQDSPKLFTVPAADLLAAAAAANQAPELNGEVFHQVLDGRVLPTHPLRRLSPAVDLMIGTCRDESKQLAQIFPLFATGMETKLKSVVGDTRFAEIQAAYRTHSPAGRDPRLDLVSDTFVGLPSIWLAEAAHRAGATAWTYRFDYADASPLGPVHASDLAFTFGKVNQAQLHPQANLKFAQRLATQLNDSLCAFARTGDPRLPDLPRWRPFEPGARDTMIFTRHPYVRQDRVTAEIRTAWTGVPPTAF</sequence>
<comment type="caution">
    <text evidence="5">The sequence shown here is derived from an EMBL/GenBank/DDBJ whole genome shotgun (WGS) entry which is preliminary data.</text>
</comment>
<evidence type="ECO:0000259" key="4">
    <source>
        <dbReference type="Pfam" id="PF00135"/>
    </source>
</evidence>
<dbReference type="EMBL" id="JACHMH010000001">
    <property type="protein sequence ID" value="MBB4679063.1"/>
    <property type="molecule type" value="Genomic_DNA"/>
</dbReference>
<keyword evidence="3" id="KW-0732">Signal</keyword>
<dbReference type="InterPro" id="IPR019826">
    <property type="entry name" value="Carboxylesterase_B_AS"/>
</dbReference>
<dbReference type="InterPro" id="IPR006311">
    <property type="entry name" value="TAT_signal"/>
</dbReference>
<comment type="similarity">
    <text evidence="1 3">Belongs to the type-B carboxylesterase/lipase family.</text>
</comment>
<dbReference type="InterPro" id="IPR029058">
    <property type="entry name" value="AB_hydrolase_fold"/>
</dbReference>
<gene>
    <name evidence="5" type="ORF">HNR67_005181</name>
</gene>
<evidence type="ECO:0000313" key="6">
    <source>
        <dbReference type="Proteomes" id="UP000533598"/>
    </source>
</evidence>
<accession>A0A7W7CDC5</accession>
<dbReference type="AlphaFoldDB" id="A0A7W7CDC5"/>
<keyword evidence="2 3" id="KW-0378">Hydrolase</keyword>
<keyword evidence="6" id="KW-1185">Reference proteome</keyword>
<feature type="chain" id="PRO_5031589991" description="Carboxylic ester hydrolase" evidence="3">
    <location>
        <begin position="29"/>
        <end position="508"/>
    </location>
</feature>
<evidence type="ECO:0000313" key="5">
    <source>
        <dbReference type="EMBL" id="MBB4679063.1"/>
    </source>
</evidence>
<proteinExistence type="inferred from homology"/>
<organism evidence="5 6">
    <name type="scientific">Crossiella cryophila</name>
    <dbReference type="NCBI Taxonomy" id="43355"/>
    <lineage>
        <taxon>Bacteria</taxon>
        <taxon>Bacillati</taxon>
        <taxon>Actinomycetota</taxon>
        <taxon>Actinomycetes</taxon>
        <taxon>Pseudonocardiales</taxon>
        <taxon>Pseudonocardiaceae</taxon>
        <taxon>Crossiella</taxon>
    </lineage>
</organism>
<dbReference type="PROSITE" id="PS00941">
    <property type="entry name" value="CARBOXYLESTERASE_B_2"/>
    <property type="match status" value="1"/>
</dbReference>
<dbReference type="GO" id="GO:0016787">
    <property type="term" value="F:hydrolase activity"/>
    <property type="evidence" value="ECO:0007669"/>
    <property type="project" value="UniProtKB-KW"/>
</dbReference>
<dbReference type="EC" id="3.1.1.-" evidence="3"/>
<dbReference type="PANTHER" id="PTHR11559">
    <property type="entry name" value="CARBOXYLESTERASE"/>
    <property type="match status" value="1"/>
</dbReference>
<dbReference type="InterPro" id="IPR019819">
    <property type="entry name" value="Carboxylesterase_B_CS"/>
</dbReference>
<dbReference type="Pfam" id="PF00135">
    <property type="entry name" value="COesterase"/>
    <property type="match status" value="1"/>
</dbReference>
<dbReference type="SUPFAM" id="SSF53474">
    <property type="entry name" value="alpha/beta-Hydrolases"/>
    <property type="match status" value="1"/>
</dbReference>
<dbReference type="InterPro" id="IPR002018">
    <property type="entry name" value="CarbesteraseB"/>
</dbReference>
<reference evidence="5 6" key="1">
    <citation type="submission" date="2020-08" db="EMBL/GenBank/DDBJ databases">
        <title>Sequencing the genomes of 1000 actinobacteria strains.</title>
        <authorList>
            <person name="Klenk H.-P."/>
        </authorList>
    </citation>
    <scope>NUCLEOTIDE SEQUENCE [LARGE SCALE GENOMIC DNA]</scope>
    <source>
        <strain evidence="5 6">DSM 44230</strain>
    </source>
</reference>
<evidence type="ECO:0000256" key="3">
    <source>
        <dbReference type="RuleBase" id="RU361235"/>
    </source>
</evidence>
<dbReference type="Proteomes" id="UP000533598">
    <property type="component" value="Unassembled WGS sequence"/>
</dbReference>